<comment type="caution">
    <text evidence="3">The sequence shown here is derived from an EMBL/GenBank/DDBJ whole genome shotgun (WGS) entry which is preliminary data.</text>
</comment>
<feature type="transmembrane region" description="Helical" evidence="2">
    <location>
        <begin position="12"/>
        <end position="34"/>
    </location>
</feature>
<dbReference type="Proteomes" id="UP001556367">
    <property type="component" value="Unassembled WGS sequence"/>
</dbReference>
<keyword evidence="2" id="KW-0472">Membrane</keyword>
<reference evidence="4" key="1">
    <citation type="submission" date="2024-06" db="EMBL/GenBank/DDBJ databases">
        <title>Multi-omics analyses provide insights into the biosynthesis of the anticancer antibiotic pleurotin in Hohenbuehelia grisea.</title>
        <authorList>
            <person name="Weaver J.A."/>
            <person name="Alberti F."/>
        </authorList>
    </citation>
    <scope>NUCLEOTIDE SEQUENCE [LARGE SCALE GENOMIC DNA]</scope>
    <source>
        <strain evidence="4">T-177</strain>
    </source>
</reference>
<evidence type="ECO:0000256" key="2">
    <source>
        <dbReference type="SAM" id="Phobius"/>
    </source>
</evidence>
<evidence type="ECO:0000256" key="1">
    <source>
        <dbReference type="SAM" id="MobiDB-lite"/>
    </source>
</evidence>
<accession>A0ABR3JUF2</accession>
<organism evidence="3 4">
    <name type="scientific">Hohenbuehelia grisea</name>
    <dbReference type="NCBI Taxonomy" id="104357"/>
    <lineage>
        <taxon>Eukaryota</taxon>
        <taxon>Fungi</taxon>
        <taxon>Dikarya</taxon>
        <taxon>Basidiomycota</taxon>
        <taxon>Agaricomycotina</taxon>
        <taxon>Agaricomycetes</taxon>
        <taxon>Agaricomycetidae</taxon>
        <taxon>Agaricales</taxon>
        <taxon>Pleurotineae</taxon>
        <taxon>Pleurotaceae</taxon>
        <taxon>Hohenbuehelia</taxon>
    </lineage>
</organism>
<keyword evidence="2" id="KW-1133">Transmembrane helix</keyword>
<protein>
    <submittedName>
        <fullName evidence="3">Uncharacterized protein</fullName>
    </submittedName>
</protein>
<name>A0ABR3JUF2_9AGAR</name>
<keyword evidence="2" id="KW-0812">Transmembrane</keyword>
<feature type="compositionally biased region" description="Basic and acidic residues" evidence="1">
    <location>
        <begin position="212"/>
        <end position="226"/>
    </location>
</feature>
<proteinExistence type="predicted"/>
<feature type="transmembrane region" description="Helical" evidence="2">
    <location>
        <begin position="64"/>
        <end position="87"/>
    </location>
</feature>
<dbReference type="EMBL" id="JASNQZ010000003">
    <property type="protein sequence ID" value="KAL0958995.1"/>
    <property type="molecule type" value="Genomic_DNA"/>
</dbReference>
<keyword evidence="4" id="KW-1185">Reference proteome</keyword>
<evidence type="ECO:0000313" key="4">
    <source>
        <dbReference type="Proteomes" id="UP001556367"/>
    </source>
</evidence>
<sequence length="226" mass="24324">MSSTTPLKTARLASLSVTWALAVAACGTGLNALVKFSDEEDLIKSRVPRGTVVDINVSDVHTTGIIACTICLLTAIITSIYVLFLVLPLSYRSSGTPLATRTLRLQWMTLAFCAAFIFAAQTAFTVFFATRSAKVTAFIGNTQLPQSVVDGVEKSLGVTSVYKHIGYLRLAAVFPWLTIVALLITIGITITAISHARNPDAVRASSSSPIAEKSEMKDREELQERV</sequence>
<evidence type="ECO:0000313" key="3">
    <source>
        <dbReference type="EMBL" id="KAL0958995.1"/>
    </source>
</evidence>
<feature type="transmembrane region" description="Helical" evidence="2">
    <location>
        <begin position="107"/>
        <end position="129"/>
    </location>
</feature>
<gene>
    <name evidence="3" type="ORF">HGRIS_014309</name>
</gene>
<feature type="transmembrane region" description="Helical" evidence="2">
    <location>
        <begin position="173"/>
        <end position="193"/>
    </location>
</feature>
<feature type="region of interest" description="Disordered" evidence="1">
    <location>
        <begin position="204"/>
        <end position="226"/>
    </location>
</feature>